<dbReference type="AlphaFoldDB" id="A0A2S9XCD7"/>
<gene>
    <name evidence="2" type="ORF">ENSA5_65380</name>
</gene>
<evidence type="ECO:0000256" key="1">
    <source>
        <dbReference type="SAM" id="MobiDB-lite"/>
    </source>
</evidence>
<dbReference type="EMBL" id="PVNK01000283">
    <property type="protein sequence ID" value="PRP90341.1"/>
    <property type="molecule type" value="Genomic_DNA"/>
</dbReference>
<dbReference type="Proteomes" id="UP000237968">
    <property type="component" value="Unassembled WGS sequence"/>
</dbReference>
<sequence>MRWELFNRVRIKVVGVRELDPQRDAAKYAEQLLSLHPRLFTRLEGGAESVAARMAARTIAVDHLSEVCALPEAIEALERSLSVATKSPGERLVRVAALAYLVCERDLIRDDLPAGYGLIDDCIALRGARLATPSVAEPDHLHEDLLEIRYLSVAVPDEVLAATEDALVHAADLALRASALPNHVVEAAIRELVSNPPREFSAIRTVLPESGSMAPRPATRSEPRELATLAPQGGEPGSSQPLPSPLTLAPGELVELDKDAMLFAFPDGTKLRRTHDGALSFE</sequence>
<proteinExistence type="predicted"/>
<evidence type="ECO:0000313" key="3">
    <source>
        <dbReference type="Proteomes" id="UP000237968"/>
    </source>
</evidence>
<organism evidence="2 3">
    <name type="scientific">Enhygromyxa salina</name>
    <dbReference type="NCBI Taxonomy" id="215803"/>
    <lineage>
        <taxon>Bacteria</taxon>
        <taxon>Pseudomonadati</taxon>
        <taxon>Myxococcota</taxon>
        <taxon>Polyangia</taxon>
        <taxon>Nannocystales</taxon>
        <taxon>Nannocystaceae</taxon>
        <taxon>Enhygromyxa</taxon>
    </lineage>
</organism>
<name>A0A2S9XCD7_9BACT</name>
<reference evidence="2 3" key="1">
    <citation type="submission" date="2018-03" db="EMBL/GenBank/DDBJ databases">
        <title>Draft Genome Sequences of the Obligatory Marine Myxobacteria Enhygromyxa salina SWB005.</title>
        <authorList>
            <person name="Poehlein A."/>
            <person name="Moghaddam J.A."/>
            <person name="Harms H."/>
            <person name="Alanjari M."/>
            <person name="Koenig G.M."/>
            <person name="Daniel R."/>
            <person name="Schaeberle T.F."/>
        </authorList>
    </citation>
    <scope>NUCLEOTIDE SEQUENCE [LARGE SCALE GENOMIC DNA]</scope>
    <source>
        <strain evidence="2 3">SWB005</strain>
    </source>
</reference>
<feature type="region of interest" description="Disordered" evidence="1">
    <location>
        <begin position="228"/>
        <end position="248"/>
    </location>
</feature>
<dbReference type="RefSeq" id="WP_106395696.1">
    <property type="nucleotide sequence ID" value="NZ_PVNK01000283.1"/>
</dbReference>
<evidence type="ECO:0000313" key="2">
    <source>
        <dbReference type="EMBL" id="PRP90341.1"/>
    </source>
</evidence>
<dbReference type="OrthoDB" id="5513333at2"/>
<keyword evidence="3" id="KW-1185">Reference proteome</keyword>
<accession>A0A2S9XCD7</accession>
<comment type="caution">
    <text evidence="2">The sequence shown here is derived from an EMBL/GenBank/DDBJ whole genome shotgun (WGS) entry which is preliminary data.</text>
</comment>
<protein>
    <submittedName>
        <fullName evidence="2">Uncharacterized protein</fullName>
    </submittedName>
</protein>